<dbReference type="RefSeq" id="WP_242404019.1">
    <property type="nucleotide sequence ID" value="NZ_HG315671.1"/>
</dbReference>
<name>T2KPE7_FORAG</name>
<dbReference type="FunFam" id="2.170.130.10:FF:000008">
    <property type="entry name" value="SusC/RagA family TonB-linked outer membrane protein"/>
    <property type="match status" value="1"/>
</dbReference>
<dbReference type="Gene3D" id="2.60.40.1120">
    <property type="entry name" value="Carboxypeptidase-like, regulatory domain"/>
    <property type="match status" value="1"/>
</dbReference>
<dbReference type="SUPFAM" id="SSF49464">
    <property type="entry name" value="Carboxypeptidase regulatory domain-like"/>
    <property type="match status" value="1"/>
</dbReference>
<dbReference type="InterPro" id="IPR039426">
    <property type="entry name" value="TonB-dep_rcpt-like"/>
</dbReference>
<accession>T2KPE7</accession>
<feature type="chain" id="PRO_5004602755" evidence="10">
    <location>
        <begin position="28"/>
        <end position="1039"/>
    </location>
</feature>
<dbReference type="InterPro" id="IPR008969">
    <property type="entry name" value="CarboxyPept-like_regulatory"/>
</dbReference>
<dbReference type="Gene3D" id="2.40.170.20">
    <property type="entry name" value="TonB-dependent receptor, beta-barrel domain"/>
    <property type="match status" value="1"/>
</dbReference>
<comment type="similarity">
    <text evidence="8 9">Belongs to the TonB-dependent receptor family.</text>
</comment>
<dbReference type="Gene3D" id="2.170.130.10">
    <property type="entry name" value="TonB-dependent receptor, plug domain"/>
    <property type="match status" value="1"/>
</dbReference>
<dbReference type="Pfam" id="PF00593">
    <property type="entry name" value="TonB_dep_Rec_b-barrel"/>
    <property type="match status" value="1"/>
</dbReference>
<protein>
    <submittedName>
        <fullName evidence="13">TonB-dependent receptor</fullName>
    </submittedName>
</protein>
<dbReference type="NCBIfam" id="TIGR04056">
    <property type="entry name" value="OMP_RagA_SusC"/>
    <property type="match status" value="1"/>
</dbReference>
<keyword evidence="6 8" id="KW-0472">Membrane</keyword>
<evidence type="ECO:0000313" key="13">
    <source>
        <dbReference type="EMBL" id="CDF79854.1"/>
    </source>
</evidence>
<dbReference type="InterPro" id="IPR023996">
    <property type="entry name" value="TonB-dep_OMP_SusC/RagA"/>
</dbReference>
<keyword evidence="3 8" id="KW-1134">Transmembrane beta strand</keyword>
<dbReference type="FunFam" id="2.60.40.1120:FF:000003">
    <property type="entry name" value="Outer membrane protein Omp121"/>
    <property type="match status" value="1"/>
</dbReference>
<dbReference type="EMBL" id="HG315671">
    <property type="protein sequence ID" value="CDF79854.1"/>
    <property type="molecule type" value="Genomic_DNA"/>
</dbReference>
<keyword evidence="4 8" id="KW-0812">Transmembrane</keyword>
<evidence type="ECO:0000256" key="3">
    <source>
        <dbReference type="ARBA" id="ARBA00022452"/>
    </source>
</evidence>
<keyword evidence="5 9" id="KW-0798">TonB box</keyword>
<evidence type="ECO:0000259" key="11">
    <source>
        <dbReference type="Pfam" id="PF00593"/>
    </source>
</evidence>
<dbReference type="Pfam" id="PF13715">
    <property type="entry name" value="CarbopepD_reg_2"/>
    <property type="match status" value="1"/>
</dbReference>
<dbReference type="InterPro" id="IPR037066">
    <property type="entry name" value="Plug_dom_sf"/>
</dbReference>
<dbReference type="SUPFAM" id="SSF56935">
    <property type="entry name" value="Porins"/>
    <property type="match status" value="1"/>
</dbReference>
<dbReference type="InterPro" id="IPR000531">
    <property type="entry name" value="Beta-barrel_TonB"/>
</dbReference>
<evidence type="ECO:0000256" key="6">
    <source>
        <dbReference type="ARBA" id="ARBA00023136"/>
    </source>
</evidence>
<dbReference type="eggNOG" id="COG4771">
    <property type="taxonomic scope" value="Bacteria"/>
</dbReference>
<dbReference type="Proteomes" id="UP000016160">
    <property type="component" value="Chromosome"/>
</dbReference>
<keyword evidence="10" id="KW-0732">Signal</keyword>
<sequence length="1039" mass="114330">MKLNFNQSVKVSLITFLCMISFLTMHSQNTKPITGTVKDSDQIPVPGVNVFVKGTSTGTVTDFDGNYQLDVSNNQKLTFSNLGYKTQTIAVGSKTTINVTLETDTSVLDEVVVVGYGQQKKKEITGAVAQVDNEELSKSATADVASALQGQIAGVNVQASSGEPGAEANIQIRGLTSVFGNNRPLYVVDGIPFEGDPKLSVSEVETIDVLKDAASAAIYGTRGAAGVILITTKKAKKGLMQVNVEGYSGIQSITSGTPLLNREEYLYTKFLTGAALQDTYYGNTWTEVEQNPNAITRDTDLMEVVLNDFALTQNYSVRVAGGKEDLAYNVSANYYDQEGSIINSSFDRLNVRSNTQYTKGKLKIDTGISFRVEHQEFAPWGLLSDAISYNPLRPEVDPDAELVADAGDGNAAAQMSTLGYKLIQQDNLENNYFDGYISATYSLAKNLNLTTRYSGSFNNGTRITINPQFLAYDLDGNEVSNQRSKIKNLSTLTKKNTWENILNYKKTFGNHSINLTGVYSLEKYSYSEFFGEKYDILNNDITVLNGATSDPNAGSGTNQWTQDRESTLIGMLARAQYNYKGKYILSASVRRDGSSRFQQEHWGVFPSFSAGWVVSDENFWEPIKKTFTSFKIRASQGTTGNQGIPDYSYTANIVLDRDYVFGLDGDQNLALGAIQEDFANKNVKWETSVSTNFGVDMGFFRNKLTLSADVYNTDKKDMLFPVLLPPTAGAGQGGDVILNVGDMTNQGLELALGYKSAGKFSWDANITYSRNINEITKMSGTNKLLYFNDSTVSGHTNDSDKVSALAEGYEAGAFFLWQTDGIISNDDELAAYQEIVPTAKIGDLRYIDALTIDTNGDGIPDVGDGEINLEDRQYAGSGTPEFEMGFNFNAFYANFDFSMQWYASYGSEIINGNKALAYKSNTHRDLVYQWSPQNETSHIPVFRNAVHDNLRGATDLWLQDGSFVRLRNIALGYTIPKETTQKMGISKFRIYLSAQNPLTITDYDGYDPEVGNNGLSTRGIDKGTYPVTRLTMLGVQFDF</sequence>
<evidence type="ECO:0000313" key="14">
    <source>
        <dbReference type="Proteomes" id="UP000016160"/>
    </source>
</evidence>
<feature type="domain" description="TonB-dependent receptor plug" evidence="12">
    <location>
        <begin position="120"/>
        <end position="227"/>
    </location>
</feature>
<proteinExistence type="inferred from homology"/>
<dbReference type="InterPro" id="IPR012910">
    <property type="entry name" value="Plug_dom"/>
</dbReference>
<dbReference type="NCBIfam" id="TIGR04057">
    <property type="entry name" value="SusC_RagA_signa"/>
    <property type="match status" value="1"/>
</dbReference>
<dbReference type="GO" id="GO:0009279">
    <property type="term" value="C:cell outer membrane"/>
    <property type="evidence" value="ECO:0007669"/>
    <property type="project" value="UniProtKB-SubCell"/>
</dbReference>
<feature type="domain" description="TonB-dependent receptor-like beta-barrel" evidence="11">
    <location>
        <begin position="430"/>
        <end position="794"/>
    </location>
</feature>
<dbReference type="InterPro" id="IPR036942">
    <property type="entry name" value="Beta-barrel_TonB_sf"/>
</dbReference>
<evidence type="ECO:0000256" key="2">
    <source>
        <dbReference type="ARBA" id="ARBA00022448"/>
    </source>
</evidence>
<evidence type="ECO:0000256" key="1">
    <source>
        <dbReference type="ARBA" id="ARBA00004571"/>
    </source>
</evidence>
<dbReference type="AlphaFoldDB" id="T2KPE7"/>
<reference evidence="13 14" key="1">
    <citation type="journal article" date="2013" name="Appl. Environ. Microbiol.">
        <title>The genome of the alga-associated marine flavobacterium Formosa agariphila KMM 3901T reveals a broad potential for degradation of algal polysaccharides.</title>
        <authorList>
            <person name="Mann A.J."/>
            <person name="Hahnke R.L."/>
            <person name="Huang S."/>
            <person name="Werner J."/>
            <person name="Xing P."/>
            <person name="Barbeyron T."/>
            <person name="Huettel B."/>
            <person name="Stueber K."/>
            <person name="Reinhardt R."/>
            <person name="Harder J."/>
            <person name="Gloeckner F.O."/>
            <person name="Amann R.I."/>
            <person name="Teeling H."/>
        </authorList>
    </citation>
    <scope>NUCLEOTIDE SEQUENCE [LARGE SCALE GENOMIC DNA]</scope>
    <source>
        <strain evidence="14">DSM 15362 / KCTC 12365 / LMG 23005 / KMM 3901</strain>
    </source>
</reference>
<evidence type="ECO:0000259" key="12">
    <source>
        <dbReference type="Pfam" id="PF07715"/>
    </source>
</evidence>
<gene>
    <name evidence="13" type="ORF">BN863_21420</name>
</gene>
<dbReference type="PROSITE" id="PS52016">
    <property type="entry name" value="TONB_DEPENDENT_REC_3"/>
    <property type="match status" value="1"/>
</dbReference>
<dbReference type="Pfam" id="PF07715">
    <property type="entry name" value="Plug"/>
    <property type="match status" value="1"/>
</dbReference>
<keyword evidence="13" id="KW-0675">Receptor</keyword>
<organism evidence="13 14">
    <name type="scientific">Formosa agariphila (strain DSM 15362 / KCTC 12365 / LMG 23005 / KMM 3901 / M-2Alg 35-1)</name>
    <dbReference type="NCBI Taxonomy" id="1347342"/>
    <lineage>
        <taxon>Bacteria</taxon>
        <taxon>Pseudomonadati</taxon>
        <taxon>Bacteroidota</taxon>
        <taxon>Flavobacteriia</taxon>
        <taxon>Flavobacteriales</taxon>
        <taxon>Flavobacteriaceae</taxon>
        <taxon>Formosa</taxon>
    </lineage>
</organism>
<keyword evidence="7 8" id="KW-0998">Cell outer membrane</keyword>
<evidence type="ECO:0000256" key="9">
    <source>
        <dbReference type="RuleBase" id="RU003357"/>
    </source>
</evidence>
<dbReference type="HOGENOM" id="CLU_004317_0_2_10"/>
<evidence type="ECO:0000256" key="4">
    <source>
        <dbReference type="ARBA" id="ARBA00022692"/>
    </source>
</evidence>
<evidence type="ECO:0000256" key="7">
    <source>
        <dbReference type="ARBA" id="ARBA00023237"/>
    </source>
</evidence>
<keyword evidence="14" id="KW-1185">Reference proteome</keyword>
<evidence type="ECO:0000256" key="8">
    <source>
        <dbReference type="PROSITE-ProRule" id="PRU01360"/>
    </source>
</evidence>
<dbReference type="PATRIC" id="fig|1347342.6.peg.2149"/>
<dbReference type="InterPro" id="IPR023997">
    <property type="entry name" value="TonB-dep_OMP_SusC/RagA_CS"/>
</dbReference>
<keyword evidence="2 8" id="KW-0813">Transport</keyword>
<comment type="subcellular location">
    <subcellularLocation>
        <location evidence="1 8">Cell outer membrane</location>
        <topology evidence="1 8">Multi-pass membrane protein</topology>
    </subcellularLocation>
</comment>
<evidence type="ECO:0000256" key="5">
    <source>
        <dbReference type="ARBA" id="ARBA00023077"/>
    </source>
</evidence>
<evidence type="ECO:0000256" key="10">
    <source>
        <dbReference type="SAM" id="SignalP"/>
    </source>
</evidence>
<dbReference type="STRING" id="1347342.BN863_21420"/>
<feature type="signal peptide" evidence="10">
    <location>
        <begin position="1"/>
        <end position="27"/>
    </location>
</feature>